<gene>
    <name evidence="1" type="ORF">SOASR030_18830</name>
</gene>
<organism evidence="1 2">
    <name type="scientific">Leminorella grimontii</name>
    <dbReference type="NCBI Taxonomy" id="82981"/>
    <lineage>
        <taxon>Bacteria</taxon>
        <taxon>Pseudomonadati</taxon>
        <taxon>Pseudomonadota</taxon>
        <taxon>Gammaproteobacteria</taxon>
        <taxon>Enterobacterales</taxon>
        <taxon>Budviciaceae</taxon>
        <taxon>Leminorella</taxon>
    </lineage>
</organism>
<dbReference type="EMBL" id="BRLH01000003">
    <property type="protein sequence ID" value="GKX55771.1"/>
    <property type="molecule type" value="Genomic_DNA"/>
</dbReference>
<proteinExistence type="predicted"/>
<dbReference type="AlphaFoldDB" id="A0AAV5N4U3"/>
<dbReference type="RefSeq" id="WP_027273728.1">
    <property type="nucleotide sequence ID" value="NZ_BRLH01000003.1"/>
</dbReference>
<evidence type="ECO:0000313" key="1">
    <source>
        <dbReference type="EMBL" id="GKX55771.1"/>
    </source>
</evidence>
<sequence length="131" mass="15144">MKKKFSFENLLVKKRDFSIEEKEIIFFSMHNIVSNCINPTWINALSDLHSLMADNEYYIALNVITTKGKNRFFREALVSCSKADLLNFLSDEVDVVSGYSRPFVISPLFSTQPEYVISVTEEACVHFYKIN</sequence>
<evidence type="ECO:0000313" key="2">
    <source>
        <dbReference type="Proteomes" id="UP001058124"/>
    </source>
</evidence>
<accession>A0AAV5N4U3</accession>
<dbReference type="Proteomes" id="UP001058124">
    <property type="component" value="Unassembled WGS sequence"/>
</dbReference>
<keyword evidence="2" id="KW-1185">Reference proteome</keyword>
<name>A0AAV5N4U3_9GAMM</name>
<protein>
    <submittedName>
        <fullName evidence="1">Uncharacterized protein</fullName>
    </submittedName>
</protein>
<reference evidence="1" key="1">
    <citation type="submission" date="2022-06" db="EMBL/GenBank/DDBJ databases">
        <title>Draft genome sequences of Leminorella grimontii str. JCM5902.</title>
        <authorList>
            <person name="Wakabayashi Y."/>
            <person name="Kojima K."/>
        </authorList>
    </citation>
    <scope>NUCLEOTIDE SEQUENCE</scope>
    <source>
        <strain evidence="1">JCM 5902</strain>
    </source>
</reference>
<comment type="caution">
    <text evidence="1">The sequence shown here is derived from an EMBL/GenBank/DDBJ whole genome shotgun (WGS) entry which is preliminary data.</text>
</comment>